<proteinExistence type="predicted"/>
<reference evidence="2 3" key="1">
    <citation type="submission" date="2023-12" db="EMBL/GenBank/DDBJ databases">
        <title>A high-quality genome assembly for Dillenia turbinata (Dilleniales).</title>
        <authorList>
            <person name="Chanderbali A."/>
        </authorList>
    </citation>
    <scope>NUCLEOTIDE SEQUENCE [LARGE SCALE GENOMIC DNA]</scope>
    <source>
        <strain evidence="2">LSX21</strain>
        <tissue evidence="2">Leaf</tissue>
    </source>
</reference>
<evidence type="ECO:0000313" key="2">
    <source>
        <dbReference type="EMBL" id="KAK6918909.1"/>
    </source>
</evidence>
<keyword evidence="3" id="KW-1185">Reference proteome</keyword>
<protein>
    <submittedName>
        <fullName evidence="2">Uncharacterized protein</fullName>
    </submittedName>
</protein>
<feature type="compositionally biased region" description="Low complexity" evidence="1">
    <location>
        <begin position="22"/>
        <end position="36"/>
    </location>
</feature>
<sequence>MQRSPDSSTYDLITKELDRSHSVSFSSESESPRNSVKAMNKTIHQNNLNQSFTCWKIKFKIEGGDKDEKNINRVDRGDPIYNMWNPDWQCCIIYNAIFYCSKTKTLLCSRAFI</sequence>
<evidence type="ECO:0000313" key="3">
    <source>
        <dbReference type="Proteomes" id="UP001370490"/>
    </source>
</evidence>
<name>A0AAN8UQZ7_9MAGN</name>
<evidence type="ECO:0000256" key="1">
    <source>
        <dbReference type="SAM" id="MobiDB-lite"/>
    </source>
</evidence>
<dbReference type="Proteomes" id="UP001370490">
    <property type="component" value="Unassembled WGS sequence"/>
</dbReference>
<dbReference type="EMBL" id="JBAMMX010000022">
    <property type="protein sequence ID" value="KAK6918909.1"/>
    <property type="molecule type" value="Genomic_DNA"/>
</dbReference>
<feature type="compositionally biased region" description="Polar residues" evidence="1">
    <location>
        <begin position="1"/>
        <end position="11"/>
    </location>
</feature>
<accession>A0AAN8UQZ7</accession>
<dbReference type="AlphaFoldDB" id="A0AAN8UQZ7"/>
<comment type="caution">
    <text evidence="2">The sequence shown here is derived from an EMBL/GenBank/DDBJ whole genome shotgun (WGS) entry which is preliminary data.</text>
</comment>
<feature type="region of interest" description="Disordered" evidence="1">
    <location>
        <begin position="1"/>
        <end position="37"/>
    </location>
</feature>
<gene>
    <name evidence="2" type="ORF">RJ641_017331</name>
</gene>
<organism evidence="2 3">
    <name type="scientific">Dillenia turbinata</name>
    <dbReference type="NCBI Taxonomy" id="194707"/>
    <lineage>
        <taxon>Eukaryota</taxon>
        <taxon>Viridiplantae</taxon>
        <taxon>Streptophyta</taxon>
        <taxon>Embryophyta</taxon>
        <taxon>Tracheophyta</taxon>
        <taxon>Spermatophyta</taxon>
        <taxon>Magnoliopsida</taxon>
        <taxon>eudicotyledons</taxon>
        <taxon>Gunneridae</taxon>
        <taxon>Pentapetalae</taxon>
        <taxon>Dilleniales</taxon>
        <taxon>Dilleniaceae</taxon>
        <taxon>Dillenia</taxon>
    </lineage>
</organism>